<dbReference type="Proteomes" id="UP000321250">
    <property type="component" value="Unassembled WGS sequence"/>
</dbReference>
<feature type="transmembrane region" description="Helical" evidence="6">
    <location>
        <begin position="194"/>
        <end position="214"/>
    </location>
</feature>
<evidence type="ECO:0000256" key="6">
    <source>
        <dbReference type="SAM" id="Phobius"/>
    </source>
</evidence>
<protein>
    <submittedName>
        <fullName evidence="8">MFS transporter</fullName>
    </submittedName>
</protein>
<keyword evidence="4 6" id="KW-1133">Transmembrane helix</keyword>
<feature type="transmembrane region" description="Helical" evidence="6">
    <location>
        <begin position="25"/>
        <end position="42"/>
    </location>
</feature>
<reference evidence="8 9" key="1">
    <citation type="journal article" date="2013" name="Antonie Van Leeuwenhoek">
        <title>Sphingomonas ginsenosidivorax sp. nov., with the ability to transform ginsenosides.</title>
        <authorList>
            <person name="Jin X.F."/>
            <person name="Kim J.K."/>
            <person name="Liu Q.M."/>
            <person name="Kang M.S."/>
            <person name="He D."/>
            <person name="Jin F.X."/>
            <person name="Kim S.C."/>
            <person name="Im W.T."/>
        </authorList>
    </citation>
    <scope>NUCLEOTIDE SEQUENCE [LARGE SCALE GENOMIC DNA]</scope>
    <source>
        <strain evidence="8 9">KHI67</strain>
    </source>
</reference>
<dbReference type="InterPro" id="IPR011701">
    <property type="entry name" value="MFS"/>
</dbReference>
<dbReference type="OrthoDB" id="9794076at2"/>
<evidence type="ECO:0000313" key="8">
    <source>
        <dbReference type="EMBL" id="TXC71998.1"/>
    </source>
</evidence>
<dbReference type="Gene3D" id="1.20.1250.20">
    <property type="entry name" value="MFS general substrate transporter like domains"/>
    <property type="match status" value="2"/>
</dbReference>
<evidence type="ECO:0000256" key="1">
    <source>
        <dbReference type="ARBA" id="ARBA00004651"/>
    </source>
</evidence>
<feature type="domain" description="Major facilitator superfamily (MFS) profile" evidence="7">
    <location>
        <begin position="29"/>
        <end position="451"/>
    </location>
</feature>
<dbReference type="Pfam" id="PF07690">
    <property type="entry name" value="MFS_1"/>
    <property type="match status" value="2"/>
</dbReference>
<dbReference type="EMBL" id="VOQR01000001">
    <property type="protein sequence ID" value="TXC71998.1"/>
    <property type="molecule type" value="Genomic_DNA"/>
</dbReference>
<evidence type="ECO:0000256" key="5">
    <source>
        <dbReference type="ARBA" id="ARBA00023136"/>
    </source>
</evidence>
<feature type="transmembrane region" description="Helical" evidence="6">
    <location>
        <begin position="266"/>
        <end position="291"/>
    </location>
</feature>
<evidence type="ECO:0000256" key="4">
    <source>
        <dbReference type="ARBA" id="ARBA00022989"/>
    </source>
</evidence>
<dbReference type="AlphaFoldDB" id="A0A5C6UKH5"/>
<dbReference type="PANTHER" id="PTHR11662">
    <property type="entry name" value="SOLUTE CARRIER FAMILY 17"/>
    <property type="match status" value="1"/>
</dbReference>
<dbReference type="InterPro" id="IPR050382">
    <property type="entry name" value="MFS_Na/Anion_cotransporter"/>
</dbReference>
<dbReference type="InterPro" id="IPR036259">
    <property type="entry name" value="MFS_trans_sf"/>
</dbReference>
<organism evidence="8 9">
    <name type="scientific">Sphingomonas ginsenosidivorax</name>
    <dbReference type="NCBI Taxonomy" id="862135"/>
    <lineage>
        <taxon>Bacteria</taxon>
        <taxon>Pseudomonadati</taxon>
        <taxon>Pseudomonadota</taxon>
        <taxon>Alphaproteobacteria</taxon>
        <taxon>Sphingomonadales</taxon>
        <taxon>Sphingomonadaceae</taxon>
        <taxon>Sphingomonas</taxon>
    </lineage>
</organism>
<accession>A0A5C6UKH5</accession>
<feature type="transmembrane region" description="Helical" evidence="6">
    <location>
        <begin position="339"/>
        <end position="358"/>
    </location>
</feature>
<dbReference type="GO" id="GO:0022857">
    <property type="term" value="F:transmembrane transporter activity"/>
    <property type="evidence" value="ECO:0007669"/>
    <property type="project" value="InterPro"/>
</dbReference>
<sequence length="457" mass="48457">MTDTAVPGTARPAATSGPAARPTRVRYSVIALIFLITSINYADRATFSIAGSAASAELGLSPVQMGYILSAFAWAYVLAQVPGGLLLDKFGTKRVYAVAIATWSLFTATQGFVGLGFVGLVPGLSVLATLFCLRFLVGVAEAPSFPGNARIVAAWFPGAERGTASAIFNSAQYFSLVAFAPLMGWLVHSFGWRSVFYVMGVLGLLATGVFLAYIHSPIRHPQINAAELAHIEAGGGLIRMEEAVAVRAPSFTWTNIRQLLANRMLVGIYLGQYCINVLTYFFVTWFPIYLVKERGFDIMHAGFAAAAPALCGFAGGLVGGYVSDLLLRRTGSIDIARKGPLLVGMLLASLIIACVFVRSEWLIITLMAVAFFGKGVASLGWAVVSDVAPKELAGLTSGVFNMFGNVAGIVTPIVIGYIVAATGSFDWALVFVGAHCLLTIVAYFGIVGPIRRVELAK</sequence>
<gene>
    <name evidence="8" type="ORF">FSB78_14320</name>
</gene>
<keyword evidence="3 6" id="KW-0812">Transmembrane</keyword>
<dbReference type="PANTHER" id="PTHR11662:SF399">
    <property type="entry name" value="FI19708P1-RELATED"/>
    <property type="match status" value="1"/>
</dbReference>
<evidence type="ECO:0000256" key="2">
    <source>
        <dbReference type="ARBA" id="ARBA00022475"/>
    </source>
</evidence>
<dbReference type="PROSITE" id="PS50850">
    <property type="entry name" value="MFS"/>
    <property type="match status" value="1"/>
</dbReference>
<keyword evidence="9" id="KW-1185">Reference proteome</keyword>
<comment type="subcellular location">
    <subcellularLocation>
        <location evidence="1">Cell membrane</location>
        <topology evidence="1">Multi-pass membrane protein</topology>
    </subcellularLocation>
</comment>
<feature type="transmembrane region" description="Helical" evidence="6">
    <location>
        <begin position="303"/>
        <end position="327"/>
    </location>
</feature>
<feature type="transmembrane region" description="Helical" evidence="6">
    <location>
        <begin position="166"/>
        <end position="188"/>
    </location>
</feature>
<evidence type="ECO:0000259" key="7">
    <source>
        <dbReference type="PROSITE" id="PS50850"/>
    </source>
</evidence>
<dbReference type="NCBIfam" id="TIGR00893">
    <property type="entry name" value="2A0114"/>
    <property type="match status" value="1"/>
</dbReference>
<name>A0A5C6UKH5_9SPHN</name>
<keyword evidence="5 6" id="KW-0472">Membrane</keyword>
<feature type="transmembrane region" description="Helical" evidence="6">
    <location>
        <begin position="67"/>
        <end position="88"/>
    </location>
</feature>
<evidence type="ECO:0000313" key="9">
    <source>
        <dbReference type="Proteomes" id="UP000321250"/>
    </source>
</evidence>
<dbReference type="InterPro" id="IPR000849">
    <property type="entry name" value="Sugar_P_transporter"/>
</dbReference>
<feature type="transmembrane region" description="Helical" evidence="6">
    <location>
        <begin position="364"/>
        <end position="387"/>
    </location>
</feature>
<dbReference type="RefSeq" id="WP_147083275.1">
    <property type="nucleotide sequence ID" value="NZ_VOQR01000001.1"/>
</dbReference>
<dbReference type="GO" id="GO:0005886">
    <property type="term" value="C:plasma membrane"/>
    <property type="evidence" value="ECO:0007669"/>
    <property type="project" value="UniProtKB-SubCell"/>
</dbReference>
<proteinExistence type="predicted"/>
<dbReference type="PIRSF" id="PIRSF002808">
    <property type="entry name" value="Hexose_phosphate_transp"/>
    <property type="match status" value="1"/>
</dbReference>
<comment type="caution">
    <text evidence="8">The sequence shown here is derived from an EMBL/GenBank/DDBJ whole genome shotgun (WGS) entry which is preliminary data.</text>
</comment>
<dbReference type="SUPFAM" id="SSF103473">
    <property type="entry name" value="MFS general substrate transporter"/>
    <property type="match status" value="1"/>
</dbReference>
<dbReference type="CDD" id="cd17319">
    <property type="entry name" value="MFS_ExuT_GudP_like"/>
    <property type="match status" value="1"/>
</dbReference>
<feature type="transmembrane region" description="Helical" evidence="6">
    <location>
        <begin position="399"/>
        <end position="421"/>
    </location>
</feature>
<keyword evidence="2" id="KW-1003">Cell membrane</keyword>
<dbReference type="InterPro" id="IPR020846">
    <property type="entry name" value="MFS_dom"/>
</dbReference>
<feature type="transmembrane region" description="Helical" evidence="6">
    <location>
        <begin position="427"/>
        <end position="447"/>
    </location>
</feature>
<evidence type="ECO:0000256" key="3">
    <source>
        <dbReference type="ARBA" id="ARBA00022692"/>
    </source>
</evidence>
<feature type="transmembrane region" description="Helical" evidence="6">
    <location>
        <begin position="95"/>
        <end position="118"/>
    </location>
</feature>